<sequence length="302" mass="33406">MALGRGVVLVLLGLMACEAAVSTPVVIKQRKERIIREPIPIRAPSVYQGGVLADKVTRIEPITRWTTFDTASGDMSLHYFHNVTFKTDAKKTLLGIWKGYEGDQIKRTYRSLVFDDGDVCVGHPDRRYSLVVELTKKDYIGMSEYTDSIEPTSDPCVFTSKLNFYAPDALMQLPSSSSDNDLGIVQWFDDPNAPHNLCRDTKCNYTAIAATIHVAVQQMEDVKAQLTSFLHTSPHHNDAVDALLQSSASILTAANGVLSQSLRVYDQLTRFQSLNLPTCMSASRPPDDQAHLVQVVDPTTTS</sequence>
<evidence type="ECO:0000256" key="1">
    <source>
        <dbReference type="SAM" id="SignalP"/>
    </source>
</evidence>
<dbReference type="GeneID" id="20809793"/>
<dbReference type="PROSITE" id="PS51257">
    <property type="entry name" value="PROKAR_LIPOPROTEIN"/>
    <property type="match status" value="1"/>
</dbReference>
<protein>
    <submittedName>
        <fullName evidence="2">Uncharacterized protein</fullName>
    </submittedName>
</protein>
<feature type="chain" id="PRO_5004841136" evidence="1">
    <location>
        <begin position="20"/>
        <end position="302"/>
    </location>
</feature>
<reference evidence="2" key="1">
    <citation type="submission" date="2013-12" db="EMBL/GenBank/DDBJ databases">
        <title>The Genome Sequence of Aphanomyces astaci APO3.</title>
        <authorList>
            <consortium name="The Broad Institute Genomics Platform"/>
            <person name="Russ C."/>
            <person name="Tyler B."/>
            <person name="van West P."/>
            <person name="Dieguez-Uribeondo J."/>
            <person name="Young S.K."/>
            <person name="Zeng Q."/>
            <person name="Gargeya S."/>
            <person name="Fitzgerald M."/>
            <person name="Abouelleil A."/>
            <person name="Alvarado L."/>
            <person name="Chapman S.B."/>
            <person name="Gainer-Dewar J."/>
            <person name="Goldberg J."/>
            <person name="Griggs A."/>
            <person name="Gujja S."/>
            <person name="Hansen M."/>
            <person name="Howarth C."/>
            <person name="Imamovic A."/>
            <person name="Ireland A."/>
            <person name="Larimer J."/>
            <person name="McCowan C."/>
            <person name="Murphy C."/>
            <person name="Pearson M."/>
            <person name="Poon T.W."/>
            <person name="Priest M."/>
            <person name="Roberts A."/>
            <person name="Saif S."/>
            <person name="Shea T."/>
            <person name="Sykes S."/>
            <person name="Wortman J."/>
            <person name="Nusbaum C."/>
            <person name="Birren B."/>
        </authorList>
    </citation>
    <scope>NUCLEOTIDE SEQUENCE [LARGE SCALE GENOMIC DNA]</scope>
    <source>
        <strain evidence="2">APO3</strain>
    </source>
</reference>
<keyword evidence="1" id="KW-0732">Signal</keyword>
<dbReference type="OrthoDB" id="166809at2759"/>
<evidence type="ECO:0000313" key="2">
    <source>
        <dbReference type="EMBL" id="ETV79022.1"/>
    </source>
</evidence>
<dbReference type="RefSeq" id="XP_009831741.1">
    <property type="nucleotide sequence ID" value="XM_009833439.1"/>
</dbReference>
<dbReference type="VEuPathDB" id="FungiDB:H257_07797"/>
<accession>W4GH72</accession>
<organism evidence="2">
    <name type="scientific">Aphanomyces astaci</name>
    <name type="common">Crayfish plague agent</name>
    <dbReference type="NCBI Taxonomy" id="112090"/>
    <lineage>
        <taxon>Eukaryota</taxon>
        <taxon>Sar</taxon>
        <taxon>Stramenopiles</taxon>
        <taxon>Oomycota</taxon>
        <taxon>Saprolegniomycetes</taxon>
        <taxon>Saprolegniales</taxon>
        <taxon>Verrucalvaceae</taxon>
        <taxon>Aphanomyces</taxon>
    </lineage>
</organism>
<gene>
    <name evidence="2" type="ORF">H257_07797</name>
</gene>
<dbReference type="AlphaFoldDB" id="W4GH72"/>
<name>W4GH72_APHAT</name>
<feature type="signal peptide" evidence="1">
    <location>
        <begin position="1"/>
        <end position="19"/>
    </location>
</feature>
<dbReference type="EMBL" id="KI913129">
    <property type="protein sequence ID" value="ETV79022.1"/>
    <property type="molecule type" value="Genomic_DNA"/>
</dbReference>
<proteinExistence type="predicted"/>